<feature type="region of interest" description="Disordered" evidence="1">
    <location>
        <begin position="60"/>
        <end position="79"/>
    </location>
</feature>
<dbReference type="EMBL" id="JANPWB010000002">
    <property type="protein sequence ID" value="KAJ1208385.1"/>
    <property type="molecule type" value="Genomic_DNA"/>
</dbReference>
<reference evidence="2" key="1">
    <citation type="journal article" date="2022" name="bioRxiv">
        <title>Sequencing and chromosome-scale assembly of the giantPleurodeles waltlgenome.</title>
        <authorList>
            <person name="Brown T."/>
            <person name="Elewa A."/>
            <person name="Iarovenko S."/>
            <person name="Subramanian E."/>
            <person name="Araus A.J."/>
            <person name="Petzold A."/>
            <person name="Susuki M."/>
            <person name="Suzuki K.-i.T."/>
            <person name="Hayashi T."/>
            <person name="Toyoda A."/>
            <person name="Oliveira C."/>
            <person name="Osipova E."/>
            <person name="Leigh N.D."/>
            <person name="Simon A."/>
            <person name="Yun M.H."/>
        </authorList>
    </citation>
    <scope>NUCLEOTIDE SEQUENCE</scope>
    <source>
        <strain evidence="2">20211129_DDA</strain>
        <tissue evidence="2">Liver</tissue>
    </source>
</reference>
<comment type="caution">
    <text evidence="2">The sequence shown here is derived from an EMBL/GenBank/DDBJ whole genome shotgun (WGS) entry which is preliminary data.</text>
</comment>
<evidence type="ECO:0000313" key="2">
    <source>
        <dbReference type="EMBL" id="KAJ1208385.1"/>
    </source>
</evidence>
<feature type="region of interest" description="Disordered" evidence="1">
    <location>
        <begin position="91"/>
        <end position="132"/>
    </location>
</feature>
<organism evidence="2 3">
    <name type="scientific">Pleurodeles waltl</name>
    <name type="common">Iberian ribbed newt</name>
    <dbReference type="NCBI Taxonomy" id="8319"/>
    <lineage>
        <taxon>Eukaryota</taxon>
        <taxon>Metazoa</taxon>
        <taxon>Chordata</taxon>
        <taxon>Craniata</taxon>
        <taxon>Vertebrata</taxon>
        <taxon>Euteleostomi</taxon>
        <taxon>Amphibia</taxon>
        <taxon>Batrachia</taxon>
        <taxon>Caudata</taxon>
        <taxon>Salamandroidea</taxon>
        <taxon>Salamandridae</taxon>
        <taxon>Pleurodelinae</taxon>
        <taxon>Pleurodeles</taxon>
    </lineage>
</organism>
<name>A0AAV7W338_PLEWA</name>
<protein>
    <submittedName>
        <fullName evidence="2">Uncharacterized protein</fullName>
    </submittedName>
</protein>
<dbReference type="AlphaFoldDB" id="A0AAV7W338"/>
<gene>
    <name evidence="2" type="ORF">NDU88_003771</name>
</gene>
<proteinExistence type="predicted"/>
<sequence>MGAPLGSSATRRLLLHPLGPVLGKRPARVSATGQRWAAPPYRRPVAAQLHLCLSPVGASRVRHHTPGENRPGPPLRLEPNAQTRQRLPAPLEAPALRGGAGRGPPPQSKGRIHTPAHLGVRTGAQLPPGPVLRSPLVSRHWIARRRHTCGRKLSRPLRSEGIKRASSPGSWPRPQMCPTLRLFCYVLKSSKANSGKECLPGGSTPFATDTRRFLRGGEKIKMRPCLYLKVGGQAG</sequence>
<evidence type="ECO:0000256" key="1">
    <source>
        <dbReference type="SAM" id="MobiDB-lite"/>
    </source>
</evidence>
<dbReference type="Proteomes" id="UP001066276">
    <property type="component" value="Chromosome 1_2"/>
</dbReference>
<accession>A0AAV7W338</accession>
<evidence type="ECO:0000313" key="3">
    <source>
        <dbReference type="Proteomes" id="UP001066276"/>
    </source>
</evidence>
<keyword evidence="3" id="KW-1185">Reference proteome</keyword>